<dbReference type="EMBL" id="VDFR01000005">
    <property type="protein sequence ID" value="TNC51768.1"/>
    <property type="molecule type" value="Genomic_DNA"/>
</dbReference>
<dbReference type="RefSeq" id="WP_139104971.1">
    <property type="nucleotide sequence ID" value="NZ_VDFR01000004.1"/>
</dbReference>
<proteinExistence type="predicted"/>
<feature type="domain" description="DUF4180" evidence="1">
    <location>
        <begin position="8"/>
        <end position="117"/>
    </location>
</feature>
<dbReference type="Proteomes" id="UP000306740">
    <property type="component" value="Unassembled WGS sequence"/>
</dbReference>
<name>A0A5C4N5G1_9ACTN</name>
<dbReference type="Pfam" id="PF13788">
    <property type="entry name" value="DUF4180"/>
    <property type="match status" value="1"/>
</dbReference>
<comment type="caution">
    <text evidence="3">The sequence shown here is derived from an EMBL/GenBank/DDBJ whole genome shotgun (WGS) entry which is preliminary data.</text>
</comment>
<accession>A0A5C4N5G1</accession>
<reference evidence="3 4" key="1">
    <citation type="submission" date="2019-05" db="EMBL/GenBank/DDBJ databases">
        <title>Mumia sp. nov., isolated from the intestinal contents of plateau pika (Ochotona curzoniae) in the Qinghai-Tibet plateau of China.</title>
        <authorList>
            <person name="Tian Z."/>
        </authorList>
    </citation>
    <scope>NUCLEOTIDE SEQUENCE [LARGE SCALE GENOMIC DNA]</scope>
    <source>
        <strain evidence="4">527</strain>
        <strain evidence="3">Z527</strain>
    </source>
</reference>
<gene>
    <name evidence="3" type="ORF">FHE65_00650</name>
    <name evidence="2" type="ORF">FHE65_01280</name>
</gene>
<evidence type="ECO:0000313" key="2">
    <source>
        <dbReference type="EMBL" id="TNC51768.1"/>
    </source>
</evidence>
<dbReference type="EMBL" id="VDFR01000004">
    <property type="protein sequence ID" value="TNC52120.1"/>
    <property type="molecule type" value="Genomic_DNA"/>
</dbReference>
<evidence type="ECO:0000313" key="3">
    <source>
        <dbReference type="EMBL" id="TNC52120.1"/>
    </source>
</evidence>
<sequence length="120" mass="13193">MRTAEYGDVRVLLVDPDGPSISSAQDALDLVGEAFGREAQMIAVPVERFSAEFFRLRSGLLGEVTQKLVNYRVRLAVLGDVSEQVAASDAFRDYVREADRSAQTWFVADEAALAERLSPV</sequence>
<dbReference type="OrthoDB" id="8595425at2"/>
<protein>
    <submittedName>
        <fullName evidence="3">DUF4180 domain-containing protein</fullName>
    </submittedName>
</protein>
<evidence type="ECO:0000259" key="1">
    <source>
        <dbReference type="Pfam" id="PF13788"/>
    </source>
</evidence>
<dbReference type="InterPro" id="IPR025438">
    <property type="entry name" value="DUF4180"/>
</dbReference>
<organism evidence="3 4">
    <name type="scientific">Mumia zhuanghuii</name>
    <dbReference type="NCBI Taxonomy" id="2585211"/>
    <lineage>
        <taxon>Bacteria</taxon>
        <taxon>Bacillati</taxon>
        <taxon>Actinomycetota</taxon>
        <taxon>Actinomycetes</taxon>
        <taxon>Propionibacteriales</taxon>
        <taxon>Nocardioidaceae</taxon>
        <taxon>Mumia</taxon>
    </lineage>
</organism>
<dbReference type="AlphaFoldDB" id="A0A5C4N5G1"/>
<evidence type="ECO:0000313" key="4">
    <source>
        <dbReference type="Proteomes" id="UP000306740"/>
    </source>
</evidence>